<evidence type="ECO:0000313" key="4">
    <source>
        <dbReference type="EMBL" id="MBB5918587.1"/>
    </source>
</evidence>
<proteinExistence type="predicted"/>
<feature type="transmembrane region" description="Helical" evidence="2">
    <location>
        <begin position="458"/>
        <end position="480"/>
    </location>
</feature>
<dbReference type="PROSITE" id="PS51154">
    <property type="entry name" value="MACRO"/>
    <property type="match status" value="1"/>
</dbReference>
<dbReference type="EMBL" id="JACHIT010000002">
    <property type="protein sequence ID" value="MBB5918587.1"/>
    <property type="molecule type" value="Genomic_DNA"/>
</dbReference>
<gene>
    <name evidence="4" type="ORF">BJY24_007499</name>
</gene>
<feature type="domain" description="Macro" evidence="3">
    <location>
        <begin position="1"/>
        <end position="195"/>
    </location>
</feature>
<dbReference type="PANTHER" id="PTHR22674">
    <property type="entry name" value="NTPASE, KAP FAMILY P-LOOP DOMAIN-CONTAINING 1"/>
    <property type="match status" value="1"/>
</dbReference>
<accession>A0A7W9UMP6</accession>
<keyword evidence="2" id="KW-1133">Transmembrane helix</keyword>
<dbReference type="AlphaFoldDB" id="A0A7W9UMP6"/>
<dbReference type="Gene3D" id="3.40.220.10">
    <property type="entry name" value="Leucine Aminopeptidase, subunit E, domain 1"/>
    <property type="match status" value="1"/>
</dbReference>
<dbReference type="InterPro" id="IPR052754">
    <property type="entry name" value="NTPase_KAP_P-loop"/>
</dbReference>
<feature type="region of interest" description="Disordered" evidence="1">
    <location>
        <begin position="938"/>
        <end position="961"/>
    </location>
</feature>
<feature type="transmembrane region" description="Helical" evidence="2">
    <location>
        <begin position="433"/>
        <end position="452"/>
    </location>
</feature>
<name>A0A7W9UMP6_9NOCA</name>
<dbReference type="InterPro" id="IPR011646">
    <property type="entry name" value="KAP_P-loop"/>
</dbReference>
<evidence type="ECO:0000259" key="3">
    <source>
        <dbReference type="PROSITE" id="PS51154"/>
    </source>
</evidence>
<dbReference type="SUPFAM" id="SSF52949">
    <property type="entry name" value="Macro domain-like"/>
    <property type="match status" value="1"/>
</dbReference>
<comment type="caution">
    <text evidence="4">The sequence shown here is derived from an EMBL/GenBank/DDBJ whole genome shotgun (WGS) entry which is preliminary data.</text>
</comment>
<dbReference type="InterPro" id="IPR002589">
    <property type="entry name" value="Macro_dom"/>
</dbReference>
<sequence>MVSEPAFPNSTSTTELGTHGGIRYSIARTSEPWQLPIDAIVVSVGSSLGSLGGALRMEFAEAAWRDVPYDHINADRPHILALPPPPGTNPLLRRAILVNPRNEPGEYSDITDNSLASAVKSALEAASGLGARAIGLPLLTAGLLGEPVDHVAEIIVPAAVSTMDVRPGRDADQLMFLCQSDTDAEVIAAAFTRAIANSPTLAEAPLAGGVSSDLVDPNVGIPLHDDHLGVAPYVSMLATVVADRTTPLPLSIGVFGEWGSGKSYFMGLLRDRIRTLADSGSEQYCREIVQIGFNAWHYADSNLWASLGDEIFRQLAGGTEASADRADRIRAELTERLDQRHQLQAATRQARATATRLQTEVDRAVAHRETTARNLLATLTNSSRYGSEIATLWRQLGITDEKERADLLAGQLHDAVDDTKVLARASLTRAGRISLAFAVALVGIGVLVPLIVSHAAGQLAWVTGLVTALGGVGGVTVLFGRAHAGLRTLRRVREDLRGEMRTAAESAVGTEMADTLTRLRAAEAEQRVAQAQLDDVIAHVGELGRQLAELDPGRRLYSFLAERAGSDSYSGKLGLISTIRKDFQQLVQLMDDWRRNPDPYGDHRPIDRIVLYIDDLDRCSPDQVVDVMQAVHLLLALDLFVVVVGVDPRWLMRSLRTRYSALLRDGDNDPEDLWHTPDDYLEKILNIPLVLPPMSSTGMSRLLHALGDPRPSATPRSVPAPPAERRPTTTSPPPSADRYGVITALDIEAGSEVDVLQHSVVAPEPPRPLTDPELTLLTALDMLVDTPREAKRLLNLYRMVRATRDLSPASRFLGMDGRPGEFEAVVLLLGLLTAHASLLADVLDMVPDPVRGLAGGLTYRPPDTELDRFVADFEPRDSGSEWVNGIIGGIPKSQVPKWHRLHSGLVRLTAHVTFRDLSGLHTWLPRVRRFCYTLTPGAAVPPTSAAPPNGRPASSSVTRTA</sequence>
<feature type="compositionally biased region" description="Polar residues" evidence="1">
    <location>
        <begin position="952"/>
        <end position="961"/>
    </location>
</feature>
<dbReference type="Proteomes" id="UP000540412">
    <property type="component" value="Unassembled WGS sequence"/>
</dbReference>
<reference evidence="4 5" key="1">
    <citation type="submission" date="2020-08" db="EMBL/GenBank/DDBJ databases">
        <title>Sequencing the genomes of 1000 actinobacteria strains.</title>
        <authorList>
            <person name="Klenk H.-P."/>
        </authorList>
    </citation>
    <scope>NUCLEOTIDE SEQUENCE [LARGE SCALE GENOMIC DNA]</scope>
    <source>
        <strain evidence="4 5">DSM 43582</strain>
    </source>
</reference>
<evidence type="ECO:0000313" key="5">
    <source>
        <dbReference type="Proteomes" id="UP000540412"/>
    </source>
</evidence>
<organism evidence="4 5">
    <name type="scientific">Nocardia transvalensis</name>
    <dbReference type="NCBI Taxonomy" id="37333"/>
    <lineage>
        <taxon>Bacteria</taxon>
        <taxon>Bacillati</taxon>
        <taxon>Actinomycetota</taxon>
        <taxon>Actinomycetes</taxon>
        <taxon>Mycobacteriales</taxon>
        <taxon>Nocardiaceae</taxon>
        <taxon>Nocardia</taxon>
    </lineage>
</organism>
<dbReference type="PANTHER" id="PTHR22674:SF6">
    <property type="entry name" value="NTPASE KAP FAMILY P-LOOP DOMAIN-CONTAINING PROTEIN 1"/>
    <property type="match status" value="1"/>
</dbReference>
<dbReference type="RefSeq" id="WP_040747176.1">
    <property type="nucleotide sequence ID" value="NZ_JACHIT010000002.1"/>
</dbReference>
<keyword evidence="2" id="KW-0472">Membrane</keyword>
<dbReference type="Pfam" id="PF07693">
    <property type="entry name" value="KAP_NTPase"/>
    <property type="match status" value="1"/>
</dbReference>
<evidence type="ECO:0000256" key="1">
    <source>
        <dbReference type="SAM" id="MobiDB-lite"/>
    </source>
</evidence>
<keyword evidence="5" id="KW-1185">Reference proteome</keyword>
<feature type="region of interest" description="Disordered" evidence="1">
    <location>
        <begin position="701"/>
        <end position="738"/>
    </location>
</feature>
<dbReference type="InterPro" id="IPR043472">
    <property type="entry name" value="Macro_dom-like"/>
</dbReference>
<evidence type="ECO:0000256" key="2">
    <source>
        <dbReference type="SAM" id="Phobius"/>
    </source>
</evidence>
<protein>
    <recommendedName>
        <fullName evidence="3">Macro domain-containing protein</fullName>
    </recommendedName>
</protein>
<keyword evidence="2" id="KW-0812">Transmembrane</keyword>